<keyword evidence="4" id="KW-0564">Palmitate</keyword>
<evidence type="ECO:0000256" key="3">
    <source>
        <dbReference type="ARBA" id="ARBA00023136"/>
    </source>
</evidence>
<protein>
    <submittedName>
        <fullName evidence="7">Extracellular solute-binding protein</fullName>
    </submittedName>
</protein>
<accession>A0A7X0VWP1</accession>
<feature type="signal peptide" evidence="6">
    <location>
        <begin position="1"/>
        <end position="19"/>
    </location>
</feature>
<proteinExistence type="predicted"/>
<keyword evidence="8" id="KW-1185">Reference proteome</keyword>
<evidence type="ECO:0000256" key="5">
    <source>
        <dbReference type="ARBA" id="ARBA00023288"/>
    </source>
</evidence>
<reference evidence="7 8" key="1">
    <citation type="submission" date="2020-08" db="EMBL/GenBank/DDBJ databases">
        <title>Cohnella phylogeny.</title>
        <authorList>
            <person name="Dunlap C."/>
        </authorList>
    </citation>
    <scope>NUCLEOTIDE SEQUENCE [LARGE SCALE GENOMIC DNA]</scope>
    <source>
        <strain evidence="7 8">CBP 2801</strain>
    </source>
</reference>
<dbReference type="AlphaFoldDB" id="A0A7X0VWP1"/>
<dbReference type="EMBL" id="JACJVO010000021">
    <property type="protein sequence ID" value="MBB6732607.1"/>
    <property type="molecule type" value="Genomic_DNA"/>
</dbReference>
<evidence type="ECO:0000256" key="4">
    <source>
        <dbReference type="ARBA" id="ARBA00023139"/>
    </source>
</evidence>
<evidence type="ECO:0000256" key="6">
    <source>
        <dbReference type="SAM" id="SignalP"/>
    </source>
</evidence>
<sequence>MKKMLAFSLAVATAAMVTACSNGDSGASPANTAAANASAANTGSADASGAAGTFPLSKEKKTLKVLAVQSPYVQDYETNDFTKYYEDLTNVHVEWKFAPPQEAQEKLNLALASGDLPDVIVGFGVSSAQQMVYGQQGIFLPLNDLIDQYGVETKKLFEKYPEVKQAITAPDGSIYSLSGIDRNPHTMAPQKMWIYEPWLKKLNLKMPTTTDEFENVLKAFKTMDPNGNGKKDEVPMSGGVQDNMTNVDSFLMNSFVLHKLTSNELLFDENGQIDADFTKDGYKEGLAYLHKLYAEGLIDNEAFTQNNSQLKAQVENGDPTVGVVSSSSFAQFTDVSKDRWKDFVAVPPLKGPSGLQQTPYLYYSNAGGNFLITSSAKDPELAFRWGDALFSDDISLRANIGTEGVGWKKPDEGAVGLNGGPATWVRVIGFGTLQNNSWMQTAPYHFSKEMFEGLAADEVSVPRKLYDATVNNYEPYKSSKEQEVPPIFFNEAQAAELTMLQKSIMDYVQESKTRFIFGDLSLDKDWSAYLSTLDGMNLKRYLEIYNEAYTAQYKK</sequence>
<keyword evidence="3" id="KW-0472">Membrane</keyword>
<name>A0A7X0VWP1_9BACL</name>
<dbReference type="PANTHER" id="PTHR43649:SF33">
    <property type="entry name" value="POLYGALACTURONAN_RHAMNOGALACTURONAN-BINDING PROTEIN YTCQ"/>
    <property type="match status" value="1"/>
</dbReference>
<dbReference type="PROSITE" id="PS51257">
    <property type="entry name" value="PROKAR_LIPOPROTEIN"/>
    <property type="match status" value="1"/>
</dbReference>
<dbReference type="Gene3D" id="3.40.190.10">
    <property type="entry name" value="Periplasmic binding protein-like II"/>
    <property type="match status" value="2"/>
</dbReference>
<dbReference type="SUPFAM" id="SSF53850">
    <property type="entry name" value="Periplasmic binding protein-like II"/>
    <property type="match status" value="1"/>
</dbReference>
<gene>
    <name evidence="7" type="ORF">H7C18_16920</name>
</gene>
<organism evidence="7 8">
    <name type="scientific">Cohnella zeiphila</name>
    <dbReference type="NCBI Taxonomy" id="2761120"/>
    <lineage>
        <taxon>Bacteria</taxon>
        <taxon>Bacillati</taxon>
        <taxon>Bacillota</taxon>
        <taxon>Bacilli</taxon>
        <taxon>Bacillales</taxon>
        <taxon>Paenibacillaceae</taxon>
        <taxon>Cohnella</taxon>
    </lineage>
</organism>
<feature type="chain" id="PRO_5038908697" evidence="6">
    <location>
        <begin position="20"/>
        <end position="555"/>
    </location>
</feature>
<keyword evidence="5" id="KW-0449">Lipoprotein</keyword>
<dbReference type="RefSeq" id="WP_185130273.1">
    <property type="nucleotide sequence ID" value="NZ_JACJVO010000021.1"/>
</dbReference>
<dbReference type="Pfam" id="PF01547">
    <property type="entry name" value="SBP_bac_1"/>
    <property type="match status" value="1"/>
</dbReference>
<comment type="caution">
    <text evidence="7">The sequence shown here is derived from an EMBL/GenBank/DDBJ whole genome shotgun (WGS) entry which is preliminary data.</text>
</comment>
<keyword evidence="2 6" id="KW-0732">Signal</keyword>
<evidence type="ECO:0000313" key="8">
    <source>
        <dbReference type="Proteomes" id="UP000564644"/>
    </source>
</evidence>
<evidence type="ECO:0000256" key="1">
    <source>
        <dbReference type="ARBA" id="ARBA00022475"/>
    </source>
</evidence>
<dbReference type="PANTHER" id="PTHR43649">
    <property type="entry name" value="ARABINOSE-BINDING PROTEIN-RELATED"/>
    <property type="match status" value="1"/>
</dbReference>
<dbReference type="InterPro" id="IPR050490">
    <property type="entry name" value="Bact_solute-bd_prot1"/>
</dbReference>
<dbReference type="CDD" id="cd13581">
    <property type="entry name" value="PBP2_AlgQ_like_2"/>
    <property type="match status" value="1"/>
</dbReference>
<dbReference type="Proteomes" id="UP000564644">
    <property type="component" value="Unassembled WGS sequence"/>
</dbReference>
<dbReference type="InterPro" id="IPR006059">
    <property type="entry name" value="SBP"/>
</dbReference>
<evidence type="ECO:0000313" key="7">
    <source>
        <dbReference type="EMBL" id="MBB6732607.1"/>
    </source>
</evidence>
<keyword evidence="1" id="KW-1003">Cell membrane</keyword>
<evidence type="ECO:0000256" key="2">
    <source>
        <dbReference type="ARBA" id="ARBA00022729"/>
    </source>
</evidence>